<dbReference type="AlphaFoldDB" id="A0A645CU96"/>
<comment type="caution">
    <text evidence="1">The sequence shown here is derived from an EMBL/GenBank/DDBJ whole genome shotgun (WGS) entry which is preliminary data.</text>
</comment>
<evidence type="ECO:0000313" key="1">
    <source>
        <dbReference type="EMBL" id="MPM80469.1"/>
    </source>
</evidence>
<organism evidence="1">
    <name type="scientific">bioreactor metagenome</name>
    <dbReference type="NCBI Taxonomy" id="1076179"/>
    <lineage>
        <taxon>unclassified sequences</taxon>
        <taxon>metagenomes</taxon>
        <taxon>ecological metagenomes</taxon>
    </lineage>
</organism>
<gene>
    <name evidence="1" type="ORF">SDC9_127516</name>
</gene>
<name>A0A645CU96_9ZZZZ</name>
<accession>A0A645CU96</accession>
<protein>
    <submittedName>
        <fullName evidence="1">Uncharacterized protein</fullName>
    </submittedName>
</protein>
<proteinExistence type="predicted"/>
<sequence>MDIVSETEKFIIDRIKGINNRADNGLEDNIDDVKSEIQEFISEWQKKAEAANDSKTPLFFGRRFMVALPSAGVNRLLRQYNSSGKDNSIETLTSMRNVDTQVVGKIVIWEG</sequence>
<reference evidence="1" key="1">
    <citation type="submission" date="2019-08" db="EMBL/GenBank/DDBJ databases">
        <authorList>
            <person name="Kucharzyk K."/>
            <person name="Murdoch R.W."/>
            <person name="Higgins S."/>
            <person name="Loffler F."/>
        </authorList>
    </citation>
    <scope>NUCLEOTIDE SEQUENCE</scope>
</reference>
<dbReference type="EMBL" id="VSSQ01030075">
    <property type="protein sequence ID" value="MPM80469.1"/>
    <property type="molecule type" value="Genomic_DNA"/>
</dbReference>